<keyword evidence="2" id="KW-1185">Reference proteome</keyword>
<dbReference type="EMBL" id="JANPWB010000015">
    <property type="protein sequence ID" value="KAJ1087242.1"/>
    <property type="molecule type" value="Genomic_DNA"/>
</dbReference>
<name>A0AAV7LA52_PLEWA</name>
<evidence type="ECO:0000313" key="1">
    <source>
        <dbReference type="EMBL" id="KAJ1087242.1"/>
    </source>
</evidence>
<dbReference type="AlphaFoldDB" id="A0AAV7LA52"/>
<accession>A0AAV7LA52</accession>
<organism evidence="1 2">
    <name type="scientific">Pleurodeles waltl</name>
    <name type="common">Iberian ribbed newt</name>
    <dbReference type="NCBI Taxonomy" id="8319"/>
    <lineage>
        <taxon>Eukaryota</taxon>
        <taxon>Metazoa</taxon>
        <taxon>Chordata</taxon>
        <taxon>Craniata</taxon>
        <taxon>Vertebrata</taxon>
        <taxon>Euteleostomi</taxon>
        <taxon>Amphibia</taxon>
        <taxon>Batrachia</taxon>
        <taxon>Caudata</taxon>
        <taxon>Salamandroidea</taxon>
        <taxon>Salamandridae</taxon>
        <taxon>Pleurodelinae</taxon>
        <taxon>Pleurodeles</taxon>
    </lineage>
</organism>
<proteinExistence type="predicted"/>
<gene>
    <name evidence="1" type="ORF">NDU88_000424</name>
</gene>
<comment type="caution">
    <text evidence="1">The sequence shown here is derived from an EMBL/GenBank/DDBJ whole genome shotgun (WGS) entry which is preliminary data.</text>
</comment>
<protein>
    <submittedName>
        <fullName evidence="1">Uncharacterized protein</fullName>
    </submittedName>
</protein>
<dbReference type="Proteomes" id="UP001066276">
    <property type="component" value="Chromosome 11"/>
</dbReference>
<evidence type="ECO:0000313" key="2">
    <source>
        <dbReference type="Proteomes" id="UP001066276"/>
    </source>
</evidence>
<reference evidence="1" key="1">
    <citation type="journal article" date="2022" name="bioRxiv">
        <title>Sequencing and chromosome-scale assembly of the giantPleurodeles waltlgenome.</title>
        <authorList>
            <person name="Brown T."/>
            <person name="Elewa A."/>
            <person name="Iarovenko S."/>
            <person name="Subramanian E."/>
            <person name="Araus A.J."/>
            <person name="Petzold A."/>
            <person name="Susuki M."/>
            <person name="Suzuki K.-i.T."/>
            <person name="Hayashi T."/>
            <person name="Toyoda A."/>
            <person name="Oliveira C."/>
            <person name="Osipova E."/>
            <person name="Leigh N.D."/>
            <person name="Simon A."/>
            <person name="Yun M.H."/>
        </authorList>
    </citation>
    <scope>NUCLEOTIDE SEQUENCE</scope>
    <source>
        <strain evidence="1">20211129_DDA</strain>
        <tissue evidence="1">Liver</tissue>
    </source>
</reference>
<sequence length="87" mass="9837">MKTPAPVTFQEERGFHSDAGFELTTRCLLAEEVRALPMALHCGPLQPASRALWVKEEDRALFLFPSLRMCMEALFTPSLICLSRAQR</sequence>